<evidence type="ECO:0000313" key="1">
    <source>
        <dbReference type="EMBL" id="KAI8428025.1"/>
    </source>
</evidence>
<keyword evidence="2" id="KW-1185">Reference proteome</keyword>
<dbReference type="Proteomes" id="UP001064048">
    <property type="component" value="Chromosome 3"/>
</dbReference>
<comment type="caution">
    <text evidence="1">The sequence shown here is derived from an EMBL/GenBank/DDBJ whole genome shotgun (WGS) entry which is preliminary data.</text>
</comment>
<organism evidence="1 2">
    <name type="scientific">Choristoneura fumiferana</name>
    <name type="common">Spruce budworm moth</name>
    <name type="synonym">Archips fumiferana</name>
    <dbReference type="NCBI Taxonomy" id="7141"/>
    <lineage>
        <taxon>Eukaryota</taxon>
        <taxon>Metazoa</taxon>
        <taxon>Ecdysozoa</taxon>
        <taxon>Arthropoda</taxon>
        <taxon>Hexapoda</taxon>
        <taxon>Insecta</taxon>
        <taxon>Pterygota</taxon>
        <taxon>Neoptera</taxon>
        <taxon>Endopterygota</taxon>
        <taxon>Lepidoptera</taxon>
        <taxon>Glossata</taxon>
        <taxon>Ditrysia</taxon>
        <taxon>Tortricoidea</taxon>
        <taxon>Tortricidae</taxon>
        <taxon>Tortricinae</taxon>
        <taxon>Choristoneura</taxon>
    </lineage>
</organism>
<dbReference type="EMBL" id="CM046103">
    <property type="protein sequence ID" value="KAI8428025.1"/>
    <property type="molecule type" value="Genomic_DNA"/>
</dbReference>
<proteinExistence type="predicted"/>
<name>A0ACC0JVA8_CHOFU</name>
<evidence type="ECO:0000313" key="2">
    <source>
        <dbReference type="Proteomes" id="UP001064048"/>
    </source>
</evidence>
<protein>
    <submittedName>
        <fullName evidence="1">Uncharacterized protein</fullName>
    </submittedName>
</protein>
<reference evidence="1 2" key="1">
    <citation type="journal article" date="2022" name="Genome Biol. Evol.">
        <title>The Spruce Budworm Genome: Reconstructing the Evolutionary History of Antifreeze Proteins.</title>
        <authorList>
            <person name="Beliveau C."/>
            <person name="Gagne P."/>
            <person name="Picq S."/>
            <person name="Vernygora O."/>
            <person name="Keeling C.I."/>
            <person name="Pinkney K."/>
            <person name="Doucet D."/>
            <person name="Wen F."/>
            <person name="Johnston J.S."/>
            <person name="Maaroufi H."/>
            <person name="Boyle B."/>
            <person name="Laroche J."/>
            <person name="Dewar K."/>
            <person name="Juretic N."/>
            <person name="Blackburn G."/>
            <person name="Nisole A."/>
            <person name="Brunet B."/>
            <person name="Brandao M."/>
            <person name="Lumley L."/>
            <person name="Duan J."/>
            <person name="Quan G."/>
            <person name="Lucarotti C.J."/>
            <person name="Roe A.D."/>
            <person name="Sperling F.A.H."/>
            <person name="Levesque R.C."/>
            <person name="Cusson M."/>
        </authorList>
    </citation>
    <scope>NUCLEOTIDE SEQUENCE [LARGE SCALE GENOMIC DNA]</scope>
    <source>
        <strain evidence="1">Glfc:IPQL:Cfum</strain>
    </source>
</reference>
<gene>
    <name evidence="1" type="ORF">MSG28_002319</name>
</gene>
<accession>A0ACC0JVA8</accession>
<sequence>MGRITVFLILTVLFISVRVRATKIGGSYGHVKYRDVNVPQYAKHPKLNLRKQHETAINDDAVSGPLKDDAEPTFENPPEEEAQAEEDHLNDENNVDVENSQNDDDQEQSNEEIQVNPAKEDPPVEGNTDIAESPGKLDIPPDDEDENVAVRGIKAGDTFTPHELLPVTQKLMEKVEHPGEGKGIVSSSKSPEALADVIFESFFFGPHRIVTLEDKDIIGLDALQALAISGDEARRMPTQVTAPAYLLNIEDQIVKISPRTSKYLLLRKSNSTETPQGNVKKIYKFRSRKDKRMIKRRAPNTSRQKLVSKLQKKRKLVLNPVRKNNKINKTKHINRSGISKIKKASKSMVNPGHKNIKHNKTKAVTTSASTKVHKGVKAKVNSARKYDKMNLAKITKTVALSNGAKPVKGMQSPKTTQKNQRFSKNGTVASNVVDKPDKANKQKNNNKKRNKSIMLNRIKGNPATPRPSSAITVHRTSTLCRWRYECTDPGDLDTCRLRTQCNLGSLKATTNSDLEARIMQFKPPVLLATTEAQSNNYDECTSVLDILAAASAHPVATIALYVESNTDQNESKHDISAIVLSRVYLLVFWISWLQHQAENSIILHSYIAYMESTMANLDDQSKNSAQDVDNPGDEKREMEGVADSDFRRKENKQRVWDASRCCGSRQTPHPAILGKRKLAQSYGNEHGRSQERMEEQGATRAVLQGPNRPDVDLLASATRGPLWGNRGFVCAIADEVIMTNNYRRYILKDGTVDICRACRRPGESLRHIISGCSHLANGEYLHRHNLVARIIHQQLALRYGLVDSEVPYYRYVPAPFLENGRATLYWDRSVITDRTIVANKPDIVLTDRSNRQAVLVDITIPHDENLVKAEKDKLSKYLDLAHE</sequence>